<dbReference type="AlphaFoldDB" id="A0A0E9P8G5"/>
<evidence type="ECO:0000313" key="1">
    <source>
        <dbReference type="EMBL" id="JAH00345.1"/>
    </source>
</evidence>
<dbReference type="EMBL" id="GBXM01108232">
    <property type="protein sequence ID" value="JAH00345.1"/>
    <property type="molecule type" value="Transcribed_RNA"/>
</dbReference>
<proteinExistence type="predicted"/>
<organism evidence="1">
    <name type="scientific">Anguilla anguilla</name>
    <name type="common">European freshwater eel</name>
    <name type="synonym">Muraena anguilla</name>
    <dbReference type="NCBI Taxonomy" id="7936"/>
    <lineage>
        <taxon>Eukaryota</taxon>
        <taxon>Metazoa</taxon>
        <taxon>Chordata</taxon>
        <taxon>Craniata</taxon>
        <taxon>Vertebrata</taxon>
        <taxon>Euteleostomi</taxon>
        <taxon>Actinopterygii</taxon>
        <taxon>Neopterygii</taxon>
        <taxon>Teleostei</taxon>
        <taxon>Anguilliformes</taxon>
        <taxon>Anguillidae</taxon>
        <taxon>Anguilla</taxon>
    </lineage>
</organism>
<reference evidence="1" key="2">
    <citation type="journal article" date="2015" name="Fish Shellfish Immunol.">
        <title>Early steps in the European eel (Anguilla anguilla)-Vibrio vulnificus interaction in the gills: Role of the RtxA13 toxin.</title>
        <authorList>
            <person name="Callol A."/>
            <person name="Pajuelo D."/>
            <person name="Ebbesson L."/>
            <person name="Teles M."/>
            <person name="MacKenzie S."/>
            <person name="Amaro C."/>
        </authorList>
    </citation>
    <scope>NUCLEOTIDE SEQUENCE</scope>
</reference>
<protein>
    <submittedName>
        <fullName evidence="1">Uncharacterized protein</fullName>
    </submittedName>
</protein>
<accession>A0A0E9P8G5</accession>
<sequence>MCYMNAMFNSSIHSFDVKDN</sequence>
<reference evidence="1" key="1">
    <citation type="submission" date="2014-11" db="EMBL/GenBank/DDBJ databases">
        <authorList>
            <person name="Amaro Gonzalez C."/>
        </authorList>
    </citation>
    <scope>NUCLEOTIDE SEQUENCE</scope>
</reference>
<name>A0A0E9P8G5_ANGAN</name>